<reference evidence="5" key="1">
    <citation type="journal article" date="2018" name="Gigascience">
        <title>Genome assembly of the Pink Ipe (Handroanthus impetiginosus, Bignoniaceae), a highly valued, ecologically keystone Neotropical timber forest tree.</title>
        <authorList>
            <person name="Silva-Junior O.B."/>
            <person name="Grattapaglia D."/>
            <person name="Novaes E."/>
            <person name="Collevatti R.G."/>
        </authorList>
    </citation>
    <scope>NUCLEOTIDE SEQUENCE [LARGE SCALE GENOMIC DNA]</scope>
    <source>
        <strain evidence="5">cv. UFG-1</strain>
    </source>
</reference>
<dbReference type="Proteomes" id="UP000231279">
    <property type="component" value="Unassembled WGS sequence"/>
</dbReference>
<proteinExistence type="predicted"/>
<name>A0A2G9G9N0_9LAMI</name>
<comment type="caution">
    <text evidence="4">The sequence shown here is derived from an EMBL/GenBank/DDBJ whole genome shotgun (WGS) entry which is preliminary data.</text>
</comment>
<feature type="domain" description="NADP-dependent oxidoreductase" evidence="3">
    <location>
        <begin position="5"/>
        <end position="91"/>
    </location>
</feature>
<evidence type="ECO:0000259" key="3">
    <source>
        <dbReference type="Pfam" id="PF00248"/>
    </source>
</evidence>
<feature type="active site" description="Proton donor" evidence="1">
    <location>
        <position position="39"/>
    </location>
</feature>
<evidence type="ECO:0000256" key="2">
    <source>
        <dbReference type="PIRSR" id="PIRSR000097-3"/>
    </source>
</evidence>
<evidence type="ECO:0000313" key="5">
    <source>
        <dbReference type="Proteomes" id="UP000231279"/>
    </source>
</evidence>
<dbReference type="EMBL" id="NKXS01006114">
    <property type="protein sequence ID" value="PIN02008.1"/>
    <property type="molecule type" value="Genomic_DNA"/>
</dbReference>
<dbReference type="AlphaFoldDB" id="A0A2G9G9N0"/>
<evidence type="ECO:0000313" key="4">
    <source>
        <dbReference type="EMBL" id="PIN02008.1"/>
    </source>
</evidence>
<dbReference type="InterPro" id="IPR036812">
    <property type="entry name" value="NAD(P)_OxRdtase_dom_sf"/>
</dbReference>
<feature type="site" description="Lowers pKa of active site Tyr" evidence="2">
    <location>
        <position position="69"/>
    </location>
</feature>
<dbReference type="PIRSF" id="PIRSF000097">
    <property type="entry name" value="AKR"/>
    <property type="match status" value="1"/>
</dbReference>
<dbReference type="InterPro" id="IPR020471">
    <property type="entry name" value="AKR"/>
</dbReference>
<dbReference type="OrthoDB" id="416253at2759"/>
<dbReference type="Pfam" id="PF00248">
    <property type="entry name" value="Aldo_ket_red"/>
    <property type="match status" value="2"/>
</dbReference>
<protein>
    <submittedName>
        <fullName evidence="4">Aldo/keto reductase family protein</fullName>
    </submittedName>
</protein>
<dbReference type="PRINTS" id="PR00069">
    <property type="entry name" value="ALDKETRDTASE"/>
</dbReference>
<keyword evidence="5" id="KW-1185">Reference proteome</keyword>
<dbReference type="GO" id="GO:0016491">
    <property type="term" value="F:oxidoreductase activity"/>
    <property type="evidence" value="ECO:0007669"/>
    <property type="project" value="InterPro"/>
</dbReference>
<evidence type="ECO:0000256" key="1">
    <source>
        <dbReference type="PIRSR" id="PIRSR000097-1"/>
    </source>
</evidence>
<dbReference type="PROSITE" id="PS00063">
    <property type="entry name" value="ALDOKETO_REDUCTASE_3"/>
    <property type="match status" value="1"/>
</dbReference>
<feature type="domain" description="NADP-dependent oxidoreductase" evidence="3">
    <location>
        <begin position="130"/>
        <end position="250"/>
    </location>
</feature>
<dbReference type="PANTHER" id="PTHR11732">
    <property type="entry name" value="ALDO/KETO REDUCTASE"/>
    <property type="match status" value="1"/>
</dbReference>
<dbReference type="InterPro" id="IPR023210">
    <property type="entry name" value="NADP_OxRdtase_dom"/>
</dbReference>
<dbReference type="STRING" id="429701.A0A2G9G9N0"/>
<dbReference type="Gene3D" id="3.20.20.100">
    <property type="entry name" value="NADP-dependent oxidoreductase domain"/>
    <property type="match status" value="2"/>
</dbReference>
<dbReference type="SUPFAM" id="SSF51430">
    <property type="entry name" value="NAD(P)-linked oxidoreductase"/>
    <property type="match status" value="1"/>
</dbReference>
<sequence length="287" mass="32726">MPVLKFGTETFSSVKADDELAALQAIERGYRHFDTVSHYGSEEAVGEAIAEALDRGLIKSREELFVTSKLWCSDAHAERVLPALKKTLDKMLCRWWRYRRFRNRGKKNFERTSKPLQNAYFVVVIMGIFQSITCSDYSKLCIILVELNPCWQRKRLIDLCKSKGIVATSFSPLGVVGTVWGSNGVVDNEVLKENAKAKGKSVPQVCLRWAYQQGVAIVVKSYKPERMQENCDIFDQELSDEERKKISEIIQSRGHEGEDFVSEDGPIKSVDELWDGELRFLGLIMLF</sequence>
<accession>A0A2G9G9N0</accession>
<dbReference type="InterPro" id="IPR018170">
    <property type="entry name" value="Aldo/ket_reductase_CS"/>
</dbReference>
<gene>
    <name evidence="4" type="ORF">CDL12_25481</name>
</gene>
<organism evidence="4 5">
    <name type="scientific">Handroanthus impetiginosus</name>
    <dbReference type="NCBI Taxonomy" id="429701"/>
    <lineage>
        <taxon>Eukaryota</taxon>
        <taxon>Viridiplantae</taxon>
        <taxon>Streptophyta</taxon>
        <taxon>Embryophyta</taxon>
        <taxon>Tracheophyta</taxon>
        <taxon>Spermatophyta</taxon>
        <taxon>Magnoliopsida</taxon>
        <taxon>eudicotyledons</taxon>
        <taxon>Gunneridae</taxon>
        <taxon>Pentapetalae</taxon>
        <taxon>asterids</taxon>
        <taxon>lamiids</taxon>
        <taxon>Lamiales</taxon>
        <taxon>Bignoniaceae</taxon>
        <taxon>Crescentiina</taxon>
        <taxon>Tabebuia alliance</taxon>
        <taxon>Handroanthus</taxon>
    </lineage>
</organism>